<dbReference type="AlphaFoldDB" id="A0A7U7GAJ9"/>
<accession>A0A7U7GAJ9</accession>
<reference evidence="1 2" key="1">
    <citation type="journal article" date="2014" name="ISME J.">
        <title>Candidatus Competibacter-lineage genomes retrieved from metagenomes reveal functional metabolic diversity.</title>
        <authorList>
            <person name="McIlroy S.J."/>
            <person name="Albertsen M."/>
            <person name="Andresen E.K."/>
            <person name="Saunders A.M."/>
            <person name="Kristiansen R."/>
            <person name="Stokholm-Bjerregaard M."/>
            <person name="Nielsen K.L."/>
            <person name="Nielsen P.H."/>
        </authorList>
    </citation>
    <scope>NUCLEOTIDE SEQUENCE [LARGE SCALE GENOMIC DNA]</scope>
    <source>
        <strain evidence="1 2">Run_B_J11</strain>
    </source>
</reference>
<evidence type="ECO:0000313" key="2">
    <source>
        <dbReference type="Proteomes" id="UP000019184"/>
    </source>
</evidence>
<gene>
    <name evidence="1" type="ORF">BN874_1880006</name>
</gene>
<sequence length="72" mass="7823">MKSVYNKLNGVEPSACSALVRTSAEQVAALITEVGGARSGLLAGYRDKILDGNIASLRRAAQRPRHCLVRRW</sequence>
<dbReference type="Proteomes" id="UP000019184">
    <property type="component" value="Unassembled WGS sequence"/>
</dbReference>
<organism evidence="1 2">
    <name type="scientific">Candidatus Contendobacter odensis Run_B_J11</name>
    <dbReference type="NCBI Taxonomy" id="1400861"/>
    <lineage>
        <taxon>Bacteria</taxon>
        <taxon>Pseudomonadati</taxon>
        <taxon>Pseudomonadota</taxon>
        <taxon>Gammaproteobacteria</taxon>
        <taxon>Candidatus Competibacteraceae</taxon>
        <taxon>Candidatus Contendibacter</taxon>
    </lineage>
</organism>
<name>A0A7U7GAJ9_9GAMM</name>
<comment type="caution">
    <text evidence="1">The sequence shown here is derived from an EMBL/GenBank/DDBJ whole genome shotgun (WGS) entry which is preliminary data.</text>
</comment>
<proteinExistence type="predicted"/>
<evidence type="ECO:0000313" key="1">
    <source>
        <dbReference type="EMBL" id="CDH44779.1"/>
    </source>
</evidence>
<dbReference type="EMBL" id="CBTK010000099">
    <property type="protein sequence ID" value="CDH44779.1"/>
    <property type="molecule type" value="Genomic_DNA"/>
</dbReference>
<keyword evidence="2" id="KW-1185">Reference proteome</keyword>
<protein>
    <submittedName>
        <fullName evidence="1">Uncharacterized protein</fullName>
    </submittedName>
</protein>